<sequence length="133" mass="14947">MHIGIQNVFDAMLATCLYLIMSSLCVGITLIINLATRSATIQNVMSANTLFQQTLQVLLNIGHIPFGSRNTVLLMNMMALQGVAAVNEWSHEILDMLQLTMVESFAWNAWTLLSWIPMNANPFILRYKNSMKV</sequence>
<keyword evidence="1" id="KW-1133">Transmembrane helix</keyword>
<name>A0A2P2JBT6_RHIMU</name>
<dbReference type="EMBL" id="GGEC01010457">
    <property type="protein sequence ID" value="MBW90940.1"/>
    <property type="molecule type" value="Transcribed_RNA"/>
</dbReference>
<reference evidence="2" key="1">
    <citation type="submission" date="2018-02" db="EMBL/GenBank/DDBJ databases">
        <title>Rhizophora mucronata_Transcriptome.</title>
        <authorList>
            <person name="Meera S.P."/>
            <person name="Sreeshan A."/>
            <person name="Augustine A."/>
        </authorList>
    </citation>
    <scope>NUCLEOTIDE SEQUENCE</scope>
    <source>
        <tissue evidence="2">Leaf</tissue>
    </source>
</reference>
<keyword evidence="1" id="KW-0812">Transmembrane</keyword>
<accession>A0A2P2JBT6</accession>
<keyword evidence="1" id="KW-0472">Membrane</keyword>
<feature type="transmembrane region" description="Helical" evidence="1">
    <location>
        <begin position="12"/>
        <end position="35"/>
    </location>
</feature>
<protein>
    <submittedName>
        <fullName evidence="2">Uncharacterized protein</fullName>
    </submittedName>
</protein>
<organism evidence="2">
    <name type="scientific">Rhizophora mucronata</name>
    <name type="common">Asiatic mangrove</name>
    <dbReference type="NCBI Taxonomy" id="61149"/>
    <lineage>
        <taxon>Eukaryota</taxon>
        <taxon>Viridiplantae</taxon>
        <taxon>Streptophyta</taxon>
        <taxon>Embryophyta</taxon>
        <taxon>Tracheophyta</taxon>
        <taxon>Spermatophyta</taxon>
        <taxon>Magnoliopsida</taxon>
        <taxon>eudicotyledons</taxon>
        <taxon>Gunneridae</taxon>
        <taxon>Pentapetalae</taxon>
        <taxon>rosids</taxon>
        <taxon>fabids</taxon>
        <taxon>Malpighiales</taxon>
        <taxon>Rhizophoraceae</taxon>
        <taxon>Rhizophora</taxon>
    </lineage>
</organism>
<proteinExistence type="predicted"/>
<dbReference type="AlphaFoldDB" id="A0A2P2JBT6"/>
<evidence type="ECO:0000256" key="1">
    <source>
        <dbReference type="SAM" id="Phobius"/>
    </source>
</evidence>
<evidence type="ECO:0000313" key="2">
    <source>
        <dbReference type="EMBL" id="MBW90940.1"/>
    </source>
</evidence>